<dbReference type="Proteomes" id="UP000826195">
    <property type="component" value="Unassembled WGS sequence"/>
</dbReference>
<evidence type="ECO:0000313" key="1">
    <source>
        <dbReference type="EMBL" id="KAH0540756.1"/>
    </source>
</evidence>
<accession>A0AAV7I691</accession>
<keyword evidence="2" id="KW-1185">Reference proteome</keyword>
<dbReference type="AlphaFoldDB" id="A0AAV7I691"/>
<sequence>MWHLAELSECTIEDGLYSRSYTLDTILESREHRSNIFMTIARVKGRDESVSECPMSCVLTRTLHYCSVLILPEGILCTDDVLLVIYLNLSFNLYSLFSLFRADIWWLGAGGSGLKRNKKLKGREQEKCTEEVCSDSFLETGNTLGNKVKTSFTLIYLFIRFRLGHQLDSFRDIGTAFLRYTNYWVISFLFSTSRY</sequence>
<reference evidence="1 2" key="1">
    <citation type="journal article" date="2021" name="J. Hered.">
        <title>A chromosome-level genome assembly of the parasitoid wasp, Cotesia glomerata (Hymenoptera: Braconidae).</title>
        <authorList>
            <person name="Pinto B.J."/>
            <person name="Weis J.J."/>
            <person name="Gamble T."/>
            <person name="Ode P.J."/>
            <person name="Paul R."/>
            <person name="Zaspel J.M."/>
        </authorList>
    </citation>
    <scope>NUCLEOTIDE SEQUENCE [LARGE SCALE GENOMIC DNA]</scope>
    <source>
        <strain evidence="1">CgM1</strain>
    </source>
</reference>
<gene>
    <name evidence="1" type="ORF">KQX54_019681</name>
</gene>
<name>A0AAV7I691_COTGL</name>
<protein>
    <submittedName>
        <fullName evidence="1">Uncharacterized protein</fullName>
    </submittedName>
</protein>
<organism evidence="1 2">
    <name type="scientific">Cotesia glomerata</name>
    <name type="common">Lepidopteran parasitic wasp</name>
    <name type="synonym">Apanteles glomeratus</name>
    <dbReference type="NCBI Taxonomy" id="32391"/>
    <lineage>
        <taxon>Eukaryota</taxon>
        <taxon>Metazoa</taxon>
        <taxon>Ecdysozoa</taxon>
        <taxon>Arthropoda</taxon>
        <taxon>Hexapoda</taxon>
        <taxon>Insecta</taxon>
        <taxon>Pterygota</taxon>
        <taxon>Neoptera</taxon>
        <taxon>Endopterygota</taxon>
        <taxon>Hymenoptera</taxon>
        <taxon>Apocrita</taxon>
        <taxon>Ichneumonoidea</taxon>
        <taxon>Braconidae</taxon>
        <taxon>Microgastrinae</taxon>
        <taxon>Cotesia</taxon>
    </lineage>
</organism>
<comment type="caution">
    <text evidence="1">The sequence shown here is derived from an EMBL/GenBank/DDBJ whole genome shotgun (WGS) entry which is preliminary data.</text>
</comment>
<evidence type="ECO:0000313" key="2">
    <source>
        <dbReference type="Proteomes" id="UP000826195"/>
    </source>
</evidence>
<dbReference type="EMBL" id="JAHXZJ010002609">
    <property type="protein sequence ID" value="KAH0540756.1"/>
    <property type="molecule type" value="Genomic_DNA"/>
</dbReference>
<proteinExistence type="predicted"/>